<dbReference type="GO" id="GO:0005829">
    <property type="term" value="C:cytosol"/>
    <property type="evidence" value="ECO:0007669"/>
    <property type="project" value="TreeGrafter"/>
</dbReference>
<keyword evidence="6" id="KW-1185">Reference proteome</keyword>
<feature type="coiled-coil region" evidence="3">
    <location>
        <begin position="338"/>
        <end position="376"/>
    </location>
</feature>
<gene>
    <name evidence="5" type="ORF">RND81_01G025900</name>
</gene>
<feature type="coiled-coil region" evidence="3">
    <location>
        <begin position="177"/>
        <end position="242"/>
    </location>
</feature>
<keyword evidence="2 3" id="KW-0175">Coiled coil</keyword>
<comment type="caution">
    <text evidence="5">The sequence shown here is derived from an EMBL/GenBank/DDBJ whole genome shotgun (WGS) entry which is preliminary data.</text>
</comment>
<feature type="coiled-coil region" evidence="3">
    <location>
        <begin position="48"/>
        <end position="103"/>
    </location>
</feature>
<comment type="similarity">
    <text evidence="1">Belongs to the WEB family.</text>
</comment>
<dbReference type="PANTHER" id="PTHR32054">
    <property type="entry name" value="HEAVY CHAIN, PUTATIVE, EXPRESSED-RELATED-RELATED"/>
    <property type="match status" value="1"/>
</dbReference>
<dbReference type="Pfam" id="PF05701">
    <property type="entry name" value="WEMBL"/>
    <property type="match status" value="2"/>
</dbReference>
<dbReference type="AlphaFoldDB" id="A0AAW1NFR6"/>
<feature type="compositionally biased region" description="Polar residues" evidence="4">
    <location>
        <begin position="132"/>
        <end position="143"/>
    </location>
</feature>
<sequence>MAKVETLEIGEIDTSAPFESVMEAVTKFGVLGFWKPHIVSSNSSSLASDGEEFDVAKVEAQAAELEKELILKERDTLEVLKELEATKVMIEQLKSALQKEEASVKLNISDDLFDKKSSLRSEDEEGEEKENNPNLSRQNLTESSNRLAPGVILTELKQAKWNLTKTTNDLAEIRASVELYNKKIERERASLEKTRERLKSSTSIISSLEESKNATSGDMVEIQRLNNEAEKYNKIGEAAKSEVVKVMLQIEETKAKIKTNEIRLVAARKMKDAARAAESVALAEIKALEKTNNISSGFLEEDVENVTLTNDEYSLLRSKARDAEGFSNLEVLEAVRRVDEANDSKVDIMKRVEEAMDEVKMSKKALEDALNRVEAANSAKLVVEEALQKSRFENGEKRRSIQNNTKFKNSYPSYRRRDSWMLDLNGVNLVNEATSTVLRPTLSIGQILSRKLLISEEFESGKISGKRKISLGQMLGKPRGELSSAWKVEKEGGDHKKLPVKRKKFGFSRFSILVPTQSQKKKPTADTR</sequence>
<evidence type="ECO:0000256" key="1">
    <source>
        <dbReference type="ARBA" id="ARBA00005485"/>
    </source>
</evidence>
<feature type="region of interest" description="Disordered" evidence="4">
    <location>
        <begin position="118"/>
        <end position="143"/>
    </location>
</feature>
<dbReference type="GO" id="GO:0009903">
    <property type="term" value="P:chloroplast avoidance movement"/>
    <property type="evidence" value="ECO:0007669"/>
    <property type="project" value="TreeGrafter"/>
</dbReference>
<protein>
    <recommendedName>
        <fullName evidence="7">WEB family protein</fullName>
    </recommendedName>
</protein>
<dbReference type="EMBL" id="JBDFQZ010000001">
    <property type="protein sequence ID" value="KAK9755448.1"/>
    <property type="molecule type" value="Genomic_DNA"/>
</dbReference>
<evidence type="ECO:0000313" key="5">
    <source>
        <dbReference type="EMBL" id="KAK9755448.1"/>
    </source>
</evidence>
<proteinExistence type="inferred from homology"/>
<evidence type="ECO:0000313" key="6">
    <source>
        <dbReference type="Proteomes" id="UP001443914"/>
    </source>
</evidence>
<evidence type="ECO:0000256" key="2">
    <source>
        <dbReference type="ARBA" id="ARBA00023054"/>
    </source>
</evidence>
<dbReference type="InterPro" id="IPR008545">
    <property type="entry name" value="Web"/>
</dbReference>
<accession>A0AAW1NFR6</accession>
<evidence type="ECO:0000256" key="4">
    <source>
        <dbReference type="SAM" id="MobiDB-lite"/>
    </source>
</evidence>
<evidence type="ECO:0008006" key="7">
    <source>
        <dbReference type="Google" id="ProtNLM"/>
    </source>
</evidence>
<reference evidence="5" key="1">
    <citation type="submission" date="2024-03" db="EMBL/GenBank/DDBJ databases">
        <title>WGS assembly of Saponaria officinalis var. Norfolk2.</title>
        <authorList>
            <person name="Jenkins J."/>
            <person name="Shu S."/>
            <person name="Grimwood J."/>
            <person name="Barry K."/>
            <person name="Goodstein D."/>
            <person name="Schmutz J."/>
            <person name="Leebens-Mack J."/>
            <person name="Osbourn A."/>
        </authorList>
    </citation>
    <scope>NUCLEOTIDE SEQUENCE [LARGE SCALE GENOMIC DNA]</scope>
    <source>
        <strain evidence="5">JIC</strain>
    </source>
</reference>
<dbReference type="GO" id="GO:0009904">
    <property type="term" value="P:chloroplast accumulation movement"/>
    <property type="evidence" value="ECO:0007669"/>
    <property type="project" value="TreeGrafter"/>
</dbReference>
<evidence type="ECO:0000256" key="3">
    <source>
        <dbReference type="SAM" id="Coils"/>
    </source>
</evidence>
<name>A0AAW1NFR6_SAPOF</name>
<dbReference type="PANTHER" id="PTHR32054:SF4">
    <property type="entry name" value="OS07G0677900 PROTEIN"/>
    <property type="match status" value="1"/>
</dbReference>
<organism evidence="5 6">
    <name type="scientific">Saponaria officinalis</name>
    <name type="common">Common soapwort</name>
    <name type="synonym">Lychnis saponaria</name>
    <dbReference type="NCBI Taxonomy" id="3572"/>
    <lineage>
        <taxon>Eukaryota</taxon>
        <taxon>Viridiplantae</taxon>
        <taxon>Streptophyta</taxon>
        <taxon>Embryophyta</taxon>
        <taxon>Tracheophyta</taxon>
        <taxon>Spermatophyta</taxon>
        <taxon>Magnoliopsida</taxon>
        <taxon>eudicotyledons</taxon>
        <taxon>Gunneridae</taxon>
        <taxon>Pentapetalae</taxon>
        <taxon>Caryophyllales</taxon>
        <taxon>Caryophyllaceae</taxon>
        <taxon>Caryophylleae</taxon>
        <taxon>Saponaria</taxon>
    </lineage>
</organism>
<dbReference type="Proteomes" id="UP001443914">
    <property type="component" value="Unassembled WGS sequence"/>
</dbReference>